<accession>A0A2N5XSW9</accession>
<dbReference type="GO" id="GO:0009360">
    <property type="term" value="C:DNA polymerase III complex"/>
    <property type="evidence" value="ECO:0007669"/>
    <property type="project" value="TreeGrafter"/>
</dbReference>
<dbReference type="PANTHER" id="PTHR11669">
    <property type="entry name" value="REPLICATION FACTOR C / DNA POLYMERASE III GAMMA-TAU SUBUNIT"/>
    <property type="match status" value="1"/>
</dbReference>
<keyword evidence="2" id="KW-1185">Reference proteome</keyword>
<dbReference type="AlphaFoldDB" id="A0A2N5XSW9"/>
<dbReference type="OrthoDB" id="9811073at2"/>
<dbReference type="RefSeq" id="WP_101533628.1">
    <property type="nucleotide sequence ID" value="NZ_JBFHIU010000102.1"/>
</dbReference>
<evidence type="ECO:0000313" key="1">
    <source>
        <dbReference type="EMBL" id="PLW77611.1"/>
    </source>
</evidence>
<dbReference type="Proteomes" id="UP000234881">
    <property type="component" value="Unassembled WGS sequence"/>
</dbReference>
<dbReference type="PANTHER" id="PTHR11669:SF8">
    <property type="entry name" value="DNA POLYMERASE III SUBUNIT DELTA"/>
    <property type="match status" value="1"/>
</dbReference>
<dbReference type="Pfam" id="PF13177">
    <property type="entry name" value="DNA_pol3_delta2"/>
    <property type="match status" value="1"/>
</dbReference>
<organism evidence="1 2">
    <name type="scientific">Cohaesibacter celericrescens</name>
    <dbReference type="NCBI Taxonomy" id="2067669"/>
    <lineage>
        <taxon>Bacteria</taxon>
        <taxon>Pseudomonadati</taxon>
        <taxon>Pseudomonadota</taxon>
        <taxon>Alphaproteobacteria</taxon>
        <taxon>Hyphomicrobiales</taxon>
        <taxon>Cohaesibacteraceae</taxon>
    </lineage>
</organism>
<evidence type="ECO:0000313" key="2">
    <source>
        <dbReference type="Proteomes" id="UP000234881"/>
    </source>
</evidence>
<dbReference type="GO" id="GO:0006261">
    <property type="term" value="P:DNA-templated DNA replication"/>
    <property type="evidence" value="ECO:0007669"/>
    <property type="project" value="TreeGrafter"/>
</dbReference>
<dbReference type="SUPFAM" id="SSF52540">
    <property type="entry name" value="P-loop containing nucleoside triphosphate hydrolases"/>
    <property type="match status" value="1"/>
</dbReference>
<dbReference type="Gene3D" id="3.40.50.300">
    <property type="entry name" value="P-loop containing nucleotide triphosphate hydrolases"/>
    <property type="match status" value="1"/>
</dbReference>
<reference evidence="1 2" key="1">
    <citation type="submission" date="2018-01" db="EMBL/GenBank/DDBJ databases">
        <title>The draft genome sequence of Cohaesibacter sp. H1304.</title>
        <authorList>
            <person name="Wang N.-N."/>
            <person name="Du Z.-J."/>
        </authorList>
    </citation>
    <scope>NUCLEOTIDE SEQUENCE [LARGE SCALE GENOMIC DNA]</scope>
    <source>
        <strain evidence="1 2">H1304</strain>
    </source>
</reference>
<proteinExistence type="predicted"/>
<protein>
    <submittedName>
        <fullName evidence="1">DNA polymerase III subunit delta</fullName>
    </submittedName>
</protein>
<dbReference type="InterPro" id="IPR050238">
    <property type="entry name" value="DNA_Rep/Repair_Clamp_Loader"/>
</dbReference>
<dbReference type="EMBL" id="PKUQ01000016">
    <property type="protein sequence ID" value="PLW77611.1"/>
    <property type="molecule type" value="Genomic_DNA"/>
</dbReference>
<dbReference type="NCBIfam" id="NF005677">
    <property type="entry name" value="PRK07471.1"/>
    <property type="match status" value="1"/>
</dbReference>
<name>A0A2N5XSW9_9HYPH</name>
<gene>
    <name evidence="1" type="ORF">C0081_09905</name>
</gene>
<sequence>MAETDHEIPVFDALDNLAPPHQQHQFFGHEKVEKDLLSAWQTGKMHHAWLLTGPKGIGKATFAFRAARFIFNEGIQETPGLLGDHKPSNMDVRPDSHAARLTGNLAHPNLLVIDRPYDQKGKKYKTEITVDEVRKTVRFFGSTAGESTWRVCIVDPADELNSNAANALLKILEEPPKRTVFFLISHAPGRLLPTIRSRCRRLSMSPLENPQLSNAIASLDIAQGEIVSQLSEICDGSLRKAAELQSDDGLILVRAFERLLAPPFNPDYESLNAFADIVNQRGKEQRFAGFSDLVHRYLSHQLHHASRNTGATAKELYPLAQAWDKADEMIQQTRTFNLDKKQTTIDVMRMLAKASNGQ</sequence>
<dbReference type="NCBIfam" id="NF006586">
    <property type="entry name" value="PRK09112.1"/>
    <property type="match status" value="1"/>
</dbReference>
<dbReference type="InterPro" id="IPR027417">
    <property type="entry name" value="P-loop_NTPase"/>
</dbReference>
<comment type="caution">
    <text evidence="1">The sequence shown here is derived from an EMBL/GenBank/DDBJ whole genome shotgun (WGS) entry which is preliminary data.</text>
</comment>